<evidence type="ECO:0000256" key="5">
    <source>
        <dbReference type="ARBA" id="ARBA00022741"/>
    </source>
</evidence>
<dbReference type="InterPro" id="IPR011712">
    <property type="entry name" value="Sig_transdc_His_kin_sub3_dim/P"/>
</dbReference>
<keyword evidence="7" id="KW-0067">ATP-binding</keyword>
<sequence length="259" mass="29997">MQIIIKNQFLLLITVLVIFLFFISIIIVVFIVKSRKKVYDKEIEKKDLELKFQKEILQKTILAQEDERKRIAQDLHDDISSNLTAILLNSYLLESDKTSINKKAVTIKKVIEITKSTIDSSRKIAHNLFPPVLEKFGLEQALEELVDMYNSSGQLQIRINNNCNFQLLNKQKNMHIFRILQELINNSVKHGEAKHIDIFFDDLNYCTYRDDGIGFDATKLDLNTGLGFSNIKNRIDDMNGSFVLNTFIGKGFEIKFNFN</sequence>
<dbReference type="Proteomes" id="UP000238426">
    <property type="component" value="Unassembled WGS sequence"/>
</dbReference>
<protein>
    <recommendedName>
        <fullName evidence="2">histidine kinase</fullName>
        <ecNumber evidence="2">2.7.13.3</ecNumber>
    </recommendedName>
</protein>
<dbReference type="Gene3D" id="3.30.565.10">
    <property type="entry name" value="Histidine kinase-like ATPase, C-terminal domain"/>
    <property type="match status" value="1"/>
</dbReference>
<dbReference type="AlphaFoldDB" id="A0A2T1NBD4"/>
<dbReference type="SUPFAM" id="SSF55874">
    <property type="entry name" value="ATPase domain of HSP90 chaperone/DNA topoisomerase II/histidine kinase"/>
    <property type="match status" value="1"/>
</dbReference>
<dbReference type="CDD" id="cd16917">
    <property type="entry name" value="HATPase_UhpB-NarQ-NarX-like"/>
    <property type="match status" value="1"/>
</dbReference>
<dbReference type="GO" id="GO:0016020">
    <property type="term" value="C:membrane"/>
    <property type="evidence" value="ECO:0007669"/>
    <property type="project" value="InterPro"/>
</dbReference>
<evidence type="ECO:0000256" key="2">
    <source>
        <dbReference type="ARBA" id="ARBA00012438"/>
    </source>
</evidence>
<dbReference type="EMBL" id="PXOQ01000008">
    <property type="protein sequence ID" value="PSG89425.1"/>
    <property type="molecule type" value="Genomic_DNA"/>
</dbReference>
<dbReference type="PROSITE" id="PS50109">
    <property type="entry name" value="HIS_KIN"/>
    <property type="match status" value="1"/>
</dbReference>
<keyword evidence="6 11" id="KW-0418">Kinase</keyword>
<keyword evidence="5" id="KW-0547">Nucleotide-binding</keyword>
<comment type="catalytic activity">
    <reaction evidence="1">
        <text>ATP + protein L-histidine = ADP + protein N-phospho-L-histidine.</text>
        <dbReference type="EC" id="2.7.13.3"/>
    </reaction>
</comment>
<evidence type="ECO:0000256" key="7">
    <source>
        <dbReference type="ARBA" id="ARBA00022840"/>
    </source>
</evidence>
<evidence type="ECO:0000256" key="6">
    <source>
        <dbReference type="ARBA" id="ARBA00022777"/>
    </source>
</evidence>
<name>A0A2T1NBD4_9FLAO</name>
<reference evidence="11 12" key="1">
    <citation type="submission" date="2018-03" db="EMBL/GenBank/DDBJ databases">
        <title>Mesoflavibacter sp. HG37 and Mesoflavibacter sp. HG96 sp.nov., two marine bacteria isolated from seawater of Western Pacific Ocean.</title>
        <authorList>
            <person name="Cheng H."/>
            <person name="Wu Y.-H."/>
            <person name="Guo L.-L."/>
            <person name="Xu X.-W."/>
        </authorList>
    </citation>
    <scope>NUCLEOTIDE SEQUENCE [LARGE SCALE GENOMIC DNA]</scope>
    <source>
        <strain evidence="11 12">KCTC 32269</strain>
    </source>
</reference>
<keyword evidence="8" id="KW-0902">Two-component regulatory system</keyword>
<keyword evidence="9" id="KW-0472">Membrane</keyword>
<dbReference type="OrthoDB" id="9778366at2"/>
<dbReference type="PANTHER" id="PTHR24421">
    <property type="entry name" value="NITRATE/NITRITE SENSOR PROTEIN NARX-RELATED"/>
    <property type="match status" value="1"/>
</dbReference>
<feature type="transmembrane region" description="Helical" evidence="9">
    <location>
        <begin position="9"/>
        <end position="32"/>
    </location>
</feature>
<dbReference type="InterPro" id="IPR005467">
    <property type="entry name" value="His_kinase_dom"/>
</dbReference>
<dbReference type="SMART" id="SM00387">
    <property type="entry name" value="HATPase_c"/>
    <property type="match status" value="1"/>
</dbReference>
<keyword evidence="12" id="KW-1185">Reference proteome</keyword>
<dbReference type="InterPro" id="IPR050482">
    <property type="entry name" value="Sensor_HK_TwoCompSys"/>
</dbReference>
<keyword evidence="3" id="KW-0597">Phosphoprotein</keyword>
<dbReference type="Gene3D" id="1.20.5.1930">
    <property type="match status" value="1"/>
</dbReference>
<organism evidence="11 12">
    <name type="scientific">Aurantibacter aestuarii</name>
    <dbReference type="NCBI Taxonomy" id="1266046"/>
    <lineage>
        <taxon>Bacteria</taxon>
        <taxon>Pseudomonadati</taxon>
        <taxon>Bacteroidota</taxon>
        <taxon>Flavobacteriia</taxon>
        <taxon>Flavobacteriales</taxon>
        <taxon>Flavobacteriaceae</taxon>
        <taxon>Aurantibacter</taxon>
    </lineage>
</organism>
<proteinExistence type="predicted"/>
<evidence type="ECO:0000313" key="12">
    <source>
        <dbReference type="Proteomes" id="UP000238426"/>
    </source>
</evidence>
<evidence type="ECO:0000313" key="11">
    <source>
        <dbReference type="EMBL" id="PSG89425.1"/>
    </source>
</evidence>
<comment type="caution">
    <text evidence="11">The sequence shown here is derived from an EMBL/GenBank/DDBJ whole genome shotgun (WGS) entry which is preliminary data.</text>
</comment>
<dbReference type="RefSeq" id="WP_106463099.1">
    <property type="nucleotide sequence ID" value="NZ_PXOQ01000008.1"/>
</dbReference>
<evidence type="ECO:0000256" key="8">
    <source>
        <dbReference type="ARBA" id="ARBA00023012"/>
    </source>
</evidence>
<gene>
    <name evidence="11" type="ORF">C7H52_06530</name>
</gene>
<feature type="domain" description="Histidine kinase" evidence="10">
    <location>
        <begin position="74"/>
        <end position="259"/>
    </location>
</feature>
<accession>A0A2T1NBD4</accession>
<evidence type="ECO:0000256" key="4">
    <source>
        <dbReference type="ARBA" id="ARBA00022679"/>
    </source>
</evidence>
<evidence type="ECO:0000256" key="9">
    <source>
        <dbReference type="SAM" id="Phobius"/>
    </source>
</evidence>
<evidence type="ECO:0000259" key="10">
    <source>
        <dbReference type="PROSITE" id="PS50109"/>
    </source>
</evidence>
<dbReference type="Pfam" id="PF02518">
    <property type="entry name" value="HATPase_c"/>
    <property type="match status" value="1"/>
</dbReference>
<dbReference type="InterPro" id="IPR003594">
    <property type="entry name" value="HATPase_dom"/>
</dbReference>
<keyword evidence="9" id="KW-0812">Transmembrane</keyword>
<dbReference type="EC" id="2.7.13.3" evidence="2"/>
<keyword evidence="4" id="KW-0808">Transferase</keyword>
<dbReference type="GO" id="GO:0046983">
    <property type="term" value="F:protein dimerization activity"/>
    <property type="evidence" value="ECO:0007669"/>
    <property type="project" value="InterPro"/>
</dbReference>
<dbReference type="GO" id="GO:0000155">
    <property type="term" value="F:phosphorelay sensor kinase activity"/>
    <property type="evidence" value="ECO:0007669"/>
    <property type="project" value="InterPro"/>
</dbReference>
<keyword evidence="9" id="KW-1133">Transmembrane helix</keyword>
<dbReference type="Pfam" id="PF07730">
    <property type="entry name" value="HisKA_3"/>
    <property type="match status" value="1"/>
</dbReference>
<evidence type="ECO:0000256" key="3">
    <source>
        <dbReference type="ARBA" id="ARBA00022553"/>
    </source>
</evidence>
<dbReference type="GO" id="GO:0005524">
    <property type="term" value="F:ATP binding"/>
    <property type="evidence" value="ECO:0007669"/>
    <property type="project" value="UniProtKB-KW"/>
</dbReference>
<dbReference type="InterPro" id="IPR036890">
    <property type="entry name" value="HATPase_C_sf"/>
</dbReference>
<dbReference type="PANTHER" id="PTHR24421:SF10">
    <property type="entry name" value="NITRATE_NITRITE SENSOR PROTEIN NARQ"/>
    <property type="match status" value="1"/>
</dbReference>
<evidence type="ECO:0000256" key="1">
    <source>
        <dbReference type="ARBA" id="ARBA00000085"/>
    </source>
</evidence>